<gene>
    <name evidence="1" type="ORF">MKW98_023479</name>
</gene>
<evidence type="ECO:0000313" key="2">
    <source>
        <dbReference type="Proteomes" id="UP001202328"/>
    </source>
</evidence>
<reference evidence="1" key="1">
    <citation type="submission" date="2022-04" db="EMBL/GenBank/DDBJ databases">
        <title>A functionally conserved STORR gene fusion in Papaver species that diverged 16.8 million years ago.</title>
        <authorList>
            <person name="Catania T."/>
        </authorList>
    </citation>
    <scope>NUCLEOTIDE SEQUENCE</scope>
    <source>
        <strain evidence="1">S-188037</strain>
    </source>
</reference>
<protein>
    <submittedName>
        <fullName evidence="1">Uncharacterized protein</fullName>
    </submittedName>
</protein>
<organism evidence="1 2">
    <name type="scientific">Papaver atlanticum</name>
    <dbReference type="NCBI Taxonomy" id="357466"/>
    <lineage>
        <taxon>Eukaryota</taxon>
        <taxon>Viridiplantae</taxon>
        <taxon>Streptophyta</taxon>
        <taxon>Embryophyta</taxon>
        <taxon>Tracheophyta</taxon>
        <taxon>Spermatophyta</taxon>
        <taxon>Magnoliopsida</taxon>
        <taxon>Ranunculales</taxon>
        <taxon>Papaveraceae</taxon>
        <taxon>Papaveroideae</taxon>
        <taxon>Papaver</taxon>
    </lineage>
</organism>
<keyword evidence="2" id="KW-1185">Reference proteome</keyword>
<name>A0AAD4XMT4_9MAGN</name>
<comment type="caution">
    <text evidence="1">The sequence shown here is derived from an EMBL/GenBank/DDBJ whole genome shotgun (WGS) entry which is preliminary data.</text>
</comment>
<proteinExistence type="predicted"/>
<dbReference type="AlphaFoldDB" id="A0AAD4XMT4"/>
<dbReference type="PANTHER" id="PTHR44083:SF45">
    <property type="entry name" value="TOPLESS-RELATED PROTEIN 1"/>
    <property type="match status" value="1"/>
</dbReference>
<dbReference type="EMBL" id="JAJJMB010007708">
    <property type="protein sequence ID" value="KAI3927878.1"/>
    <property type="molecule type" value="Genomic_DNA"/>
</dbReference>
<dbReference type="Proteomes" id="UP001202328">
    <property type="component" value="Unassembled WGS sequence"/>
</dbReference>
<dbReference type="GO" id="GO:0006355">
    <property type="term" value="P:regulation of DNA-templated transcription"/>
    <property type="evidence" value="ECO:0007669"/>
    <property type="project" value="InterPro"/>
</dbReference>
<accession>A0AAD4XMT4</accession>
<sequence>MKVLLVKKKEHGNLPVNILPAMYPSQSHTQAFSTQDDFPKTVTRTFSQGSSRTSMDFHPIQQTLLLVGTSVGDIALWEAGSCERNFCFECGLVCVAEPWNWRRNILRKVYKQLEALWSLKATSSWEEISLQVVGRKSHIDEDEFSKRITDAHTNLAGYIRTILLSKLILDVYLAFSSVGNNVRFFLLDSHF</sequence>
<evidence type="ECO:0000313" key="1">
    <source>
        <dbReference type="EMBL" id="KAI3927878.1"/>
    </source>
</evidence>
<dbReference type="InterPro" id="IPR027728">
    <property type="entry name" value="Topless_fam"/>
</dbReference>
<dbReference type="PANTHER" id="PTHR44083">
    <property type="entry name" value="TOPLESS-RELATED PROTEIN 1-RELATED"/>
    <property type="match status" value="1"/>
</dbReference>